<reference evidence="2 3" key="2">
    <citation type="submission" date="2020-03" db="EMBL/GenBank/DDBJ databases">
        <authorList>
            <person name="Ichikawa N."/>
            <person name="Kimura A."/>
            <person name="Kitahashi Y."/>
            <person name="Uohara A."/>
        </authorList>
    </citation>
    <scope>NUCLEOTIDE SEQUENCE [LARGE SCALE GENOMIC DNA]</scope>
    <source>
        <strain evidence="2 3">NBRC 105367</strain>
    </source>
</reference>
<feature type="domain" description="ABM" evidence="1">
    <location>
        <begin position="10"/>
        <end position="71"/>
    </location>
</feature>
<dbReference type="Pfam" id="PF03992">
    <property type="entry name" value="ABM"/>
    <property type="match status" value="1"/>
</dbReference>
<organism evidence="2 3">
    <name type="scientific">Phytohabitans suffuscus</name>
    <dbReference type="NCBI Taxonomy" id="624315"/>
    <lineage>
        <taxon>Bacteria</taxon>
        <taxon>Bacillati</taxon>
        <taxon>Actinomycetota</taxon>
        <taxon>Actinomycetes</taxon>
        <taxon>Micromonosporales</taxon>
        <taxon>Micromonosporaceae</taxon>
    </lineage>
</organism>
<gene>
    <name evidence="2" type="ORF">Psuf_016890</name>
</gene>
<evidence type="ECO:0000313" key="3">
    <source>
        <dbReference type="Proteomes" id="UP000503011"/>
    </source>
</evidence>
<protein>
    <recommendedName>
        <fullName evidence="1">ABM domain-containing protein</fullName>
    </recommendedName>
</protein>
<proteinExistence type="predicted"/>
<keyword evidence="3" id="KW-1185">Reference proteome</keyword>
<dbReference type="InterPro" id="IPR007138">
    <property type="entry name" value="ABM_dom"/>
</dbReference>
<dbReference type="KEGG" id="psuu:Psuf_016890"/>
<dbReference type="EMBL" id="AP022871">
    <property type="protein sequence ID" value="BCB84376.1"/>
    <property type="molecule type" value="Genomic_DNA"/>
</dbReference>
<dbReference type="InterPro" id="IPR011008">
    <property type="entry name" value="Dimeric_a/b-barrel"/>
</dbReference>
<dbReference type="SUPFAM" id="SSF54909">
    <property type="entry name" value="Dimeric alpha+beta barrel"/>
    <property type="match status" value="1"/>
</dbReference>
<sequence>MGFHSKEARVLVMNRFVVEQDAAGSFTERAHAALAALAARPGYLRGRLTRSLDEPSHWCLVTEWESVGTYRRALGAFDVKVYATPLLAESLDEPSAYEALAEAVPGGEVVTSASDRAADPGR</sequence>
<dbReference type="Gene3D" id="3.30.70.100">
    <property type="match status" value="1"/>
</dbReference>
<evidence type="ECO:0000313" key="2">
    <source>
        <dbReference type="EMBL" id="BCB84376.1"/>
    </source>
</evidence>
<name>A0A6F8YE42_9ACTN</name>
<dbReference type="Proteomes" id="UP000503011">
    <property type="component" value="Chromosome"/>
</dbReference>
<accession>A0A6F8YE42</accession>
<dbReference type="AlphaFoldDB" id="A0A6F8YE42"/>
<reference evidence="2 3" key="1">
    <citation type="submission" date="2020-03" db="EMBL/GenBank/DDBJ databases">
        <title>Whole genome shotgun sequence of Phytohabitans suffuscus NBRC 105367.</title>
        <authorList>
            <person name="Komaki H."/>
            <person name="Tamura T."/>
        </authorList>
    </citation>
    <scope>NUCLEOTIDE SEQUENCE [LARGE SCALE GENOMIC DNA]</scope>
    <source>
        <strain evidence="2 3">NBRC 105367</strain>
    </source>
</reference>
<evidence type="ECO:0000259" key="1">
    <source>
        <dbReference type="Pfam" id="PF03992"/>
    </source>
</evidence>